<evidence type="ECO:0000313" key="1">
    <source>
        <dbReference type="EMBL" id="ACM56623.1"/>
    </source>
</evidence>
<name>B9LMN5_HALLT</name>
<dbReference type="PANTHER" id="PTHR42203">
    <property type="entry name" value="UPF0058 PROTEIN MJ1205"/>
    <property type="match status" value="1"/>
</dbReference>
<dbReference type="PANTHER" id="PTHR42203:SF2">
    <property type="entry name" value="UPF0058 PROTEIN MJ1205"/>
    <property type="match status" value="1"/>
</dbReference>
<sequence>MRKKELVQTHALLLEATQYLIENENMPAEMISTYYALDVRPSSIHKSKQNHYEAITVLGNSIERWIEQTHTKNVDHPVN</sequence>
<dbReference type="KEGG" id="hla:Hlac_1026"/>
<dbReference type="Gene3D" id="1.20.1270.110">
    <property type="entry name" value="Uncharacterised protein family UPF0058"/>
    <property type="match status" value="1"/>
</dbReference>
<dbReference type="eggNOG" id="arCOG02254">
    <property type="taxonomic scope" value="Archaea"/>
</dbReference>
<evidence type="ECO:0008006" key="3">
    <source>
        <dbReference type="Google" id="ProtNLM"/>
    </source>
</evidence>
<dbReference type="InterPro" id="IPR002753">
    <property type="entry name" value="UPF0058"/>
</dbReference>
<dbReference type="RefSeq" id="WP_015909770.1">
    <property type="nucleotide sequence ID" value="NC_012029.1"/>
</dbReference>
<proteinExistence type="predicted"/>
<dbReference type="SUPFAM" id="SSF140371">
    <property type="entry name" value="Vng1086c-like"/>
    <property type="match status" value="1"/>
</dbReference>
<dbReference type="EMBL" id="CP001365">
    <property type="protein sequence ID" value="ACM56623.1"/>
    <property type="molecule type" value="Genomic_DNA"/>
</dbReference>
<dbReference type="GeneID" id="7400096"/>
<keyword evidence="2" id="KW-1185">Reference proteome</keyword>
<reference evidence="1 2" key="1">
    <citation type="journal article" date="2016" name="Stand. Genomic Sci.">
        <title>Complete genome sequence of the Antarctic Halorubrum lacusprofundi type strain ACAM 34.</title>
        <authorList>
            <person name="Anderson I.J."/>
            <person name="DasSarma P."/>
            <person name="Lucas S."/>
            <person name="Copeland A."/>
            <person name="Lapidus A."/>
            <person name="Del Rio T.G."/>
            <person name="Tice H."/>
            <person name="Dalin E."/>
            <person name="Bruce D.C."/>
            <person name="Goodwin L."/>
            <person name="Pitluck S."/>
            <person name="Sims D."/>
            <person name="Brettin T.S."/>
            <person name="Detter J.C."/>
            <person name="Han C.S."/>
            <person name="Larimer F."/>
            <person name="Hauser L."/>
            <person name="Land M."/>
            <person name="Ivanova N."/>
            <person name="Richardson P."/>
            <person name="Cavicchioli R."/>
            <person name="DasSarma S."/>
            <person name="Woese C.R."/>
            <person name="Kyrpides N.C."/>
        </authorList>
    </citation>
    <scope>NUCLEOTIDE SEQUENCE [LARGE SCALE GENOMIC DNA]</scope>
    <source>
        <strain evidence="2">ATCC 49239 / DSM 5036 / JCM 8891 / ACAM 34</strain>
    </source>
</reference>
<evidence type="ECO:0000313" key="2">
    <source>
        <dbReference type="Proteomes" id="UP000000740"/>
    </source>
</evidence>
<organism evidence="1 2">
    <name type="scientific">Halorubrum lacusprofundi (strain ATCC 49239 / DSM 5036 / JCM 8891 / ACAM 34)</name>
    <dbReference type="NCBI Taxonomy" id="416348"/>
    <lineage>
        <taxon>Archaea</taxon>
        <taxon>Methanobacteriati</taxon>
        <taxon>Methanobacteriota</taxon>
        <taxon>Stenosarchaea group</taxon>
        <taxon>Halobacteria</taxon>
        <taxon>Halobacteriales</taxon>
        <taxon>Haloferacaceae</taxon>
        <taxon>Halorubrum</taxon>
    </lineage>
</organism>
<dbReference type="Pfam" id="PF01893">
    <property type="entry name" value="UPF0058"/>
    <property type="match status" value="1"/>
</dbReference>
<protein>
    <recommendedName>
        <fullName evidence="3">Metal-binding protein</fullName>
    </recommendedName>
</protein>
<accession>B9LMN5</accession>
<dbReference type="Proteomes" id="UP000000740">
    <property type="component" value="Chromosome 1"/>
</dbReference>
<dbReference type="HOGENOM" id="CLU_167318_1_0_2"/>
<dbReference type="InterPro" id="IPR036519">
    <property type="entry name" value="UPF0058_sf"/>
</dbReference>
<dbReference type="AlphaFoldDB" id="B9LMN5"/>
<gene>
    <name evidence="1" type="ordered locus">Hlac_1026</name>
</gene>